<accession>A0AAV8U2C4</accession>
<evidence type="ECO:0000256" key="1">
    <source>
        <dbReference type="ARBA" id="ARBA00004567"/>
    </source>
</evidence>
<dbReference type="Pfam" id="PF08911">
    <property type="entry name" value="NUP50"/>
    <property type="match status" value="1"/>
</dbReference>
<feature type="compositionally biased region" description="Basic and acidic residues" evidence="10">
    <location>
        <begin position="103"/>
        <end position="118"/>
    </location>
</feature>
<dbReference type="InterPro" id="IPR000156">
    <property type="entry name" value="Ran_bind_dom"/>
</dbReference>
<dbReference type="InterPro" id="IPR015007">
    <property type="entry name" value="NUP2/50/61"/>
</dbReference>
<dbReference type="Gene3D" id="2.30.29.30">
    <property type="entry name" value="Pleckstrin-homology domain (PH domain)/Phosphotyrosine-binding domain (PTB)"/>
    <property type="match status" value="1"/>
</dbReference>
<keyword evidence="8" id="KW-0906">Nuclear pore complex</keyword>
<evidence type="ECO:0000256" key="10">
    <source>
        <dbReference type="SAM" id="MobiDB-lite"/>
    </source>
</evidence>
<dbReference type="AlphaFoldDB" id="A0AAV8U2C4"/>
<dbReference type="GO" id="GO:0015031">
    <property type="term" value="P:protein transport"/>
    <property type="evidence" value="ECO:0007669"/>
    <property type="project" value="UniProtKB-KW"/>
</dbReference>
<keyword evidence="2" id="KW-0813">Transport</keyword>
<feature type="region of interest" description="Disordered" evidence="10">
    <location>
        <begin position="1"/>
        <end position="46"/>
    </location>
</feature>
<dbReference type="EMBL" id="JAIWQS010000001">
    <property type="protein sequence ID" value="KAJ8773432.1"/>
    <property type="molecule type" value="Genomic_DNA"/>
</dbReference>
<dbReference type="PANTHER" id="PTHR23138:SF142">
    <property type="entry name" value="RAN-BINDING PROTEIN 3B-RELATED"/>
    <property type="match status" value="1"/>
</dbReference>
<evidence type="ECO:0000256" key="8">
    <source>
        <dbReference type="ARBA" id="ARBA00023132"/>
    </source>
</evidence>
<keyword evidence="7" id="KW-0811">Translocation</keyword>
<comment type="caution">
    <text evidence="13">The sequence shown here is derived from an EMBL/GenBank/DDBJ whole genome shotgun (WGS) entry which is preliminary data.</text>
</comment>
<proteinExistence type="predicted"/>
<feature type="domain" description="Nuclear pore complex NUP2/50/61" evidence="12">
    <location>
        <begin position="12"/>
        <end position="74"/>
    </location>
</feature>
<evidence type="ECO:0000313" key="14">
    <source>
        <dbReference type="Proteomes" id="UP001159364"/>
    </source>
</evidence>
<sequence>MGDAENSLPPSKKRVAGREISKENPALADDEDSIEQETGTFKKASDQVLASRRIVKFCRSRPSSPPAVNPFAGIHLVPPSIPAAPTADDTIGKIVTGGEGLSEDTKKDPSEEVEKDGGENPSLSEPSEPTASSVPNASEVVEKVEGENIKFLESESDESLAESATHTLNIENGADKGDEAAETKVENMKQPGDKISTTVIERARLLMRCSGNYRLILNAGLYPEMKLTDMDKQGVTFACMNSTAENKDSLSTYALKFKDGSIVKKFRAAITAHKGEAVIVLKTPENSPKASEN</sequence>
<evidence type="ECO:0000256" key="4">
    <source>
        <dbReference type="ARBA" id="ARBA00022816"/>
    </source>
</evidence>
<evidence type="ECO:0000259" key="11">
    <source>
        <dbReference type="Pfam" id="PF00638"/>
    </source>
</evidence>
<gene>
    <name evidence="13" type="ORF">K2173_004262</name>
</gene>
<protein>
    <recommendedName>
        <fullName evidence="15">RanBD1 domain-containing protein</fullName>
    </recommendedName>
</protein>
<evidence type="ECO:0000256" key="2">
    <source>
        <dbReference type="ARBA" id="ARBA00022448"/>
    </source>
</evidence>
<keyword evidence="14" id="KW-1185">Reference proteome</keyword>
<evidence type="ECO:0008006" key="15">
    <source>
        <dbReference type="Google" id="ProtNLM"/>
    </source>
</evidence>
<evidence type="ECO:0000256" key="3">
    <source>
        <dbReference type="ARBA" id="ARBA00022737"/>
    </source>
</evidence>
<keyword evidence="9" id="KW-0539">Nucleus</keyword>
<dbReference type="InterPro" id="IPR011993">
    <property type="entry name" value="PH-like_dom_sf"/>
</dbReference>
<evidence type="ECO:0000256" key="9">
    <source>
        <dbReference type="ARBA" id="ARBA00023242"/>
    </source>
</evidence>
<dbReference type="PANTHER" id="PTHR23138">
    <property type="entry name" value="RAN BINDING PROTEIN"/>
    <property type="match status" value="1"/>
</dbReference>
<dbReference type="GO" id="GO:0005643">
    <property type="term" value="C:nuclear pore"/>
    <property type="evidence" value="ECO:0007669"/>
    <property type="project" value="UniProtKB-SubCell"/>
</dbReference>
<dbReference type="Pfam" id="PF00638">
    <property type="entry name" value="Ran_BP1"/>
    <property type="match status" value="1"/>
</dbReference>
<keyword evidence="3" id="KW-0677">Repeat</keyword>
<feature type="compositionally biased region" description="Polar residues" evidence="10">
    <location>
        <begin position="121"/>
        <end position="136"/>
    </location>
</feature>
<comment type="subcellular location">
    <subcellularLocation>
        <location evidence="1">Nucleus</location>
        <location evidence="1">Nuclear pore complex</location>
    </subcellularLocation>
</comment>
<dbReference type="GO" id="GO:0051028">
    <property type="term" value="P:mRNA transport"/>
    <property type="evidence" value="ECO:0007669"/>
    <property type="project" value="UniProtKB-KW"/>
</dbReference>
<dbReference type="SUPFAM" id="SSF50729">
    <property type="entry name" value="PH domain-like"/>
    <property type="match status" value="1"/>
</dbReference>
<keyword evidence="4" id="KW-0509">mRNA transport</keyword>
<keyword evidence="6" id="KW-0007">Acetylation</keyword>
<feature type="region of interest" description="Disordered" evidence="10">
    <location>
        <begin position="81"/>
        <end position="140"/>
    </location>
</feature>
<dbReference type="InterPro" id="IPR045255">
    <property type="entry name" value="RanBP1-like"/>
</dbReference>
<keyword evidence="5" id="KW-0653">Protein transport</keyword>
<dbReference type="Proteomes" id="UP001159364">
    <property type="component" value="Linkage Group LG01"/>
</dbReference>
<reference evidence="13 14" key="1">
    <citation type="submission" date="2021-09" db="EMBL/GenBank/DDBJ databases">
        <title>Genomic insights and catalytic innovation underlie evolution of tropane alkaloids biosynthesis.</title>
        <authorList>
            <person name="Wang Y.-J."/>
            <person name="Tian T."/>
            <person name="Huang J.-P."/>
            <person name="Huang S.-X."/>
        </authorList>
    </citation>
    <scope>NUCLEOTIDE SEQUENCE [LARGE SCALE GENOMIC DNA]</scope>
    <source>
        <strain evidence="13">KIB-2018</strain>
        <tissue evidence="13">Leaf</tissue>
    </source>
</reference>
<evidence type="ECO:0000313" key="13">
    <source>
        <dbReference type="EMBL" id="KAJ8773432.1"/>
    </source>
</evidence>
<evidence type="ECO:0000259" key="12">
    <source>
        <dbReference type="Pfam" id="PF08911"/>
    </source>
</evidence>
<evidence type="ECO:0000256" key="6">
    <source>
        <dbReference type="ARBA" id="ARBA00022990"/>
    </source>
</evidence>
<evidence type="ECO:0000256" key="5">
    <source>
        <dbReference type="ARBA" id="ARBA00022927"/>
    </source>
</evidence>
<feature type="domain" description="RanBD1" evidence="11">
    <location>
        <begin position="201"/>
        <end position="271"/>
    </location>
</feature>
<name>A0AAV8U2C4_9ROSI</name>
<organism evidence="13 14">
    <name type="scientific">Erythroxylum novogranatense</name>
    <dbReference type="NCBI Taxonomy" id="1862640"/>
    <lineage>
        <taxon>Eukaryota</taxon>
        <taxon>Viridiplantae</taxon>
        <taxon>Streptophyta</taxon>
        <taxon>Embryophyta</taxon>
        <taxon>Tracheophyta</taxon>
        <taxon>Spermatophyta</taxon>
        <taxon>Magnoliopsida</taxon>
        <taxon>eudicotyledons</taxon>
        <taxon>Gunneridae</taxon>
        <taxon>Pentapetalae</taxon>
        <taxon>rosids</taxon>
        <taxon>fabids</taxon>
        <taxon>Malpighiales</taxon>
        <taxon>Erythroxylaceae</taxon>
        <taxon>Erythroxylum</taxon>
    </lineage>
</organism>
<evidence type="ECO:0000256" key="7">
    <source>
        <dbReference type="ARBA" id="ARBA00023010"/>
    </source>
</evidence>